<dbReference type="Pfam" id="PF00146">
    <property type="entry name" value="NADHdh"/>
    <property type="match status" value="1"/>
</dbReference>
<evidence type="ECO:0000256" key="2">
    <source>
        <dbReference type="ARBA" id="ARBA00022692"/>
    </source>
</evidence>
<feature type="transmembrane region" description="Helical" evidence="5">
    <location>
        <begin position="231"/>
        <end position="249"/>
    </location>
</feature>
<dbReference type="InterPro" id="IPR052561">
    <property type="entry name" value="ComplexI_Subunit1"/>
</dbReference>
<name>A0A1F4UFU8_UNCW3</name>
<evidence type="ECO:0000256" key="4">
    <source>
        <dbReference type="ARBA" id="ARBA00023136"/>
    </source>
</evidence>
<feature type="transmembrane region" description="Helical" evidence="5">
    <location>
        <begin position="6"/>
        <end position="29"/>
    </location>
</feature>
<accession>A0A1F4UFU8</accession>
<comment type="caution">
    <text evidence="6">The sequence shown here is derived from an EMBL/GenBank/DDBJ whole genome shotgun (WGS) entry which is preliminary data.</text>
</comment>
<evidence type="ECO:0000313" key="7">
    <source>
        <dbReference type="Proteomes" id="UP000177025"/>
    </source>
</evidence>
<evidence type="ECO:0008006" key="8">
    <source>
        <dbReference type="Google" id="ProtNLM"/>
    </source>
</evidence>
<evidence type="ECO:0000256" key="5">
    <source>
        <dbReference type="SAM" id="Phobius"/>
    </source>
</evidence>
<gene>
    <name evidence="6" type="ORF">A2Y85_03535</name>
</gene>
<feature type="transmembrane region" description="Helical" evidence="5">
    <location>
        <begin position="286"/>
        <end position="304"/>
    </location>
</feature>
<keyword evidence="2 5" id="KW-0812">Transmembrane</keyword>
<dbReference type="AlphaFoldDB" id="A0A1F4UFU8"/>
<dbReference type="EMBL" id="MEUM01000036">
    <property type="protein sequence ID" value="OGC43113.1"/>
    <property type="molecule type" value="Genomic_DNA"/>
</dbReference>
<protein>
    <recommendedName>
        <fullName evidence="8">NADH dehydrogenase</fullName>
    </recommendedName>
</protein>
<proteinExistence type="predicted"/>
<keyword evidence="3 5" id="KW-1133">Transmembrane helix</keyword>
<dbReference type="GO" id="GO:0005886">
    <property type="term" value="C:plasma membrane"/>
    <property type="evidence" value="ECO:0007669"/>
    <property type="project" value="TreeGrafter"/>
</dbReference>
<dbReference type="Proteomes" id="UP000177025">
    <property type="component" value="Unassembled WGS sequence"/>
</dbReference>
<dbReference type="PANTHER" id="PTHR43359:SF1">
    <property type="entry name" value="FORMATE HYDROGENLYASE SUBUNIT 4-RELATED"/>
    <property type="match status" value="1"/>
</dbReference>
<feature type="transmembrane region" description="Helical" evidence="5">
    <location>
        <begin position="104"/>
        <end position="125"/>
    </location>
</feature>
<dbReference type="PANTHER" id="PTHR43359">
    <property type="entry name" value="FORMATE HYDROGENLYASE SUBUNIT 4"/>
    <property type="match status" value="1"/>
</dbReference>
<comment type="subcellular location">
    <subcellularLocation>
        <location evidence="1">Membrane</location>
        <topology evidence="1">Multi-pass membrane protein</topology>
    </subcellularLocation>
</comment>
<reference evidence="6 7" key="1">
    <citation type="journal article" date="2016" name="Nat. Commun.">
        <title>Thousands of microbial genomes shed light on interconnected biogeochemical processes in an aquifer system.</title>
        <authorList>
            <person name="Anantharaman K."/>
            <person name="Brown C.T."/>
            <person name="Hug L.A."/>
            <person name="Sharon I."/>
            <person name="Castelle C.J."/>
            <person name="Probst A.J."/>
            <person name="Thomas B.C."/>
            <person name="Singh A."/>
            <person name="Wilkins M.J."/>
            <person name="Karaoz U."/>
            <person name="Brodie E.L."/>
            <person name="Williams K.H."/>
            <person name="Hubbard S.S."/>
            <person name="Banfield J.F."/>
        </authorList>
    </citation>
    <scope>NUCLEOTIDE SEQUENCE [LARGE SCALE GENOMIC DNA]</scope>
</reference>
<sequence>MSPIILLFNFVIFPGFLFSAVVGLFLTWVDRKVTARVQMRVGPPWYQPYADFLKLLLKETIIPQGASKVLFFLGPLLGVVSMSIFAVMLFYMNFNPDKTFVGDLIVMIYLLALPPIGVIIGASASKNPLASVGASREMTQYFSYELPFLICVAIVIVKSGGSIRFGEIVLAQQNTAPFLYSISGVIAAIVFLLSAQAKLGYVPFDAPEAEQEIMAGPYIEFSGVALAMYKLSRAMMLFLLPLFIISLLWGGFTSWWAILKFLLLIVLIVLIKNTNPRLRIDQTLKFMWLGLGGLSIIGLILAFYKL</sequence>
<feature type="transmembrane region" description="Helical" evidence="5">
    <location>
        <begin position="178"/>
        <end position="195"/>
    </location>
</feature>
<organism evidence="6 7">
    <name type="scientific">candidate division WOR-3 bacterium RBG_13_43_14</name>
    <dbReference type="NCBI Taxonomy" id="1802590"/>
    <lineage>
        <taxon>Bacteria</taxon>
        <taxon>Bacteria division WOR-3</taxon>
    </lineage>
</organism>
<dbReference type="InterPro" id="IPR001694">
    <property type="entry name" value="NADH_UbQ_OxRdtase_su1/FPO"/>
</dbReference>
<feature type="transmembrane region" description="Helical" evidence="5">
    <location>
        <begin position="69"/>
        <end position="92"/>
    </location>
</feature>
<feature type="transmembrane region" description="Helical" evidence="5">
    <location>
        <begin position="146"/>
        <end position="166"/>
    </location>
</feature>
<evidence type="ECO:0000313" key="6">
    <source>
        <dbReference type="EMBL" id="OGC43113.1"/>
    </source>
</evidence>
<evidence type="ECO:0000256" key="3">
    <source>
        <dbReference type="ARBA" id="ARBA00022989"/>
    </source>
</evidence>
<evidence type="ECO:0000256" key="1">
    <source>
        <dbReference type="ARBA" id="ARBA00004141"/>
    </source>
</evidence>
<keyword evidence="4 5" id="KW-0472">Membrane</keyword>